<dbReference type="Proteomes" id="UP000322267">
    <property type="component" value="Unassembled WGS sequence"/>
</dbReference>
<dbReference type="EMBL" id="VTEI01000002">
    <property type="protein sequence ID" value="TYS18477.1"/>
    <property type="molecule type" value="Genomic_DNA"/>
</dbReference>
<evidence type="ECO:0000259" key="1">
    <source>
        <dbReference type="SMART" id="SM00382"/>
    </source>
</evidence>
<dbReference type="InterPro" id="IPR011704">
    <property type="entry name" value="ATPase_dyneun-rel_AAA"/>
</dbReference>
<dbReference type="SMART" id="SM00382">
    <property type="entry name" value="AAA"/>
    <property type="match status" value="1"/>
</dbReference>
<gene>
    <name evidence="2" type="ORF">FZC78_02755</name>
</gene>
<dbReference type="InterPro" id="IPR052934">
    <property type="entry name" value="Methyl-DNA_Rec/Restrict_Enz"/>
</dbReference>
<dbReference type="SUPFAM" id="SSF52540">
    <property type="entry name" value="P-loop containing nucleoside triphosphate hydrolases"/>
    <property type="match status" value="1"/>
</dbReference>
<proteinExistence type="predicted"/>
<dbReference type="Pfam" id="PF07728">
    <property type="entry name" value="AAA_5"/>
    <property type="match status" value="1"/>
</dbReference>
<dbReference type="PANTHER" id="PTHR37291">
    <property type="entry name" value="5-METHYLCYTOSINE-SPECIFIC RESTRICTION ENZYME B"/>
    <property type="match status" value="1"/>
</dbReference>
<sequence length="873" mass="101864">MSLNFTGSFYNYRVTKIVYEVYMMSTQELEKYLLKDSYIDLSFKRYLKFKKSSNYDESYKEEILSRLNEFMSKQDINEITVLDIVKKLQKENPTSGSFVYWSNIDDLLKFAETEPQVAATLLNELIYSTDSIDEKIEAFREKAKAFNSKISLGAPLFGYILAAFDYKKYPIYKQEVFMDVKRSYGINLKLSSVGSNYQTYLELCEIALFNLDKDYEGLTMLDIQDFFYCSTTYDEIKVESAVDYLYSIATELHTYKLDPQMMLDSLSQLDAARLQILKNQYKNSEKVNLIKSRVVDRIIENGSLTVYELEEIKEEVRVKYETNILNSWNNFSILFQLYYTDKKAKVLEEQRKIHEALRKMEELKEFDLFEDRVLNGFNWNQNFGGSTCWLAVYEKNHMNHKNAPQLFVAVEDSGLRYGMLYGSEHPRRGERDIEETSDVSSFTYEDLHWKMVNVIDAFQETNDTSGNTAPNENSQDNISSEKWLELLNNNEVFTEGDFVYLHKMYELGGEATASQLAVELGKHHSSFNTPVVQLAKRVIEATGINVPVRDDGTDCYWCVLFNGEYEENNHFIWRLKSNLKEAIGNTYSEADFESYYKEDFLKEVFMEEDQYNTMTSLLRYKKNIILQGPPGVGKTFVSKRLAYSLMGVKDSTRIEMVQFHQNYAYEDFVMGFRPDKNGFSLQYGIFYDFCQRAIENPGEDYYFIIDEINRGNLSKVFGELFMLIERDKREEYVTMGYSKKKFTVPSNVYLIGTMNTADRSLAQLEVALRRRFAFITLNPAFGEKWYRAVQETGVSAEMLQKITDIVSGINKEIEKDFQLGEGYAIGHSFFTGKPEDMDEHAWYQGILMFEIQPLLEEYFFDRPDMVVSLLEGS</sequence>
<reference evidence="2 3" key="1">
    <citation type="submission" date="2019-08" db="EMBL/GenBank/DDBJ databases">
        <title>Bacillus genomes from the desert of Cuatro Cienegas, Coahuila.</title>
        <authorList>
            <person name="Olmedo-Alvarez G."/>
        </authorList>
    </citation>
    <scope>NUCLEOTIDE SEQUENCE [LARGE SCALE GENOMIC DNA]</scope>
    <source>
        <strain evidence="2 3">CH34_1T</strain>
    </source>
</reference>
<dbReference type="AlphaFoldDB" id="A0A5D4NW43"/>
<accession>A0A5D4NW43</accession>
<dbReference type="InterPro" id="IPR003593">
    <property type="entry name" value="AAA+_ATPase"/>
</dbReference>
<comment type="caution">
    <text evidence="2">The sequence shown here is derived from an EMBL/GenBank/DDBJ whole genome shotgun (WGS) entry which is preliminary data.</text>
</comment>
<evidence type="ECO:0000313" key="2">
    <source>
        <dbReference type="EMBL" id="TYS18477.1"/>
    </source>
</evidence>
<dbReference type="Gene3D" id="3.40.50.300">
    <property type="entry name" value="P-loop containing nucleotide triphosphate hydrolases"/>
    <property type="match status" value="1"/>
</dbReference>
<dbReference type="CDD" id="cd00009">
    <property type="entry name" value="AAA"/>
    <property type="match status" value="1"/>
</dbReference>
<feature type="domain" description="AAA+ ATPase" evidence="1">
    <location>
        <begin position="620"/>
        <end position="782"/>
    </location>
</feature>
<name>A0A5D4NW43_9BACI</name>
<dbReference type="GO" id="GO:0005524">
    <property type="term" value="F:ATP binding"/>
    <property type="evidence" value="ECO:0007669"/>
    <property type="project" value="InterPro"/>
</dbReference>
<dbReference type="GO" id="GO:0016887">
    <property type="term" value="F:ATP hydrolysis activity"/>
    <property type="evidence" value="ECO:0007669"/>
    <property type="project" value="InterPro"/>
</dbReference>
<evidence type="ECO:0000313" key="3">
    <source>
        <dbReference type="Proteomes" id="UP000322267"/>
    </source>
</evidence>
<dbReference type="PANTHER" id="PTHR37291:SF1">
    <property type="entry name" value="TYPE IV METHYL-DIRECTED RESTRICTION ENZYME ECOKMCRB SUBUNIT"/>
    <property type="match status" value="1"/>
</dbReference>
<organism evidence="2 3">
    <name type="scientific">Rossellomorea vietnamensis</name>
    <dbReference type="NCBI Taxonomy" id="218284"/>
    <lineage>
        <taxon>Bacteria</taxon>
        <taxon>Bacillati</taxon>
        <taxon>Bacillota</taxon>
        <taxon>Bacilli</taxon>
        <taxon>Bacillales</taxon>
        <taxon>Bacillaceae</taxon>
        <taxon>Rossellomorea</taxon>
    </lineage>
</organism>
<protein>
    <submittedName>
        <fullName evidence="2">AAA domain-containing protein</fullName>
    </submittedName>
</protein>
<dbReference type="InterPro" id="IPR027417">
    <property type="entry name" value="P-loop_NTPase"/>
</dbReference>
<dbReference type="OrthoDB" id="9781481at2"/>